<feature type="compositionally biased region" description="Polar residues" evidence="1">
    <location>
        <begin position="377"/>
        <end position="389"/>
    </location>
</feature>
<sequence>MTEEDGVVKVEDGNGLGNPMSPDVTGSEKKRRRGRSSSTSNIYGYKHNHRPGYSCPACYIKNHGSLPDDFFEQQQRREQDISRRVDKIVSSIQAHPLAVALLEPSYGKARHRANRYFIDMSMIVAAHQQGRYKARGDTFAREIRIALRYLLESFDVHSPVGVAACELVREVETFLDNAANLSGKISRAAEEARFKPGMRADVRDEQRNDIWRRAIVLQLQGSKTYVHFEDRSVDQDKWIDSQTGFFEPVGTHTRDSGPPITGHQTAGVSQLGPDRPPAAVKPQRRPNIPGGFLLGSWTGTQGELPFLSDYEGGNLKLRVGKTLITENASEGAYYHIRRSLVPAFRARPSRFTSESSGIYPRSFITDGPPPSSPPTPNQSYGPDSGNATGFPTPPRKKLRRDLQGPFPVSLGTFPHQESIAYDGDRKIALIDRLVARRRNMRRCGAVEYCVKWASNFESGRYSWESRRALVNSVPGLVTEFDVAHPGEPAEAYPDASSPQEEADYRRIDHQEILNMKRERRLAASLSRNHPTPPYVELPLLEINMHGMVIQFRRDQFIIHGSAFAARRDARQRRLRFSREAPDLARMIAMKKLGVRTMTARSESIPRADYDHAELVEVPRSIGTVLTVDIKPSETGPESINDESCSRLASMWESRLNEMGMARLGPPSRNKEGVGSTSSSEMLTSREPRAKDILERWKSKNFDDLDNLSDLSYDPIWCCWRESSCGP</sequence>
<feature type="region of interest" description="Disordered" evidence="1">
    <location>
        <begin position="250"/>
        <end position="287"/>
    </location>
</feature>
<feature type="compositionally biased region" description="Pro residues" evidence="1">
    <location>
        <begin position="367"/>
        <end position="376"/>
    </location>
</feature>
<evidence type="ECO:0000256" key="1">
    <source>
        <dbReference type="SAM" id="MobiDB-lite"/>
    </source>
</evidence>
<evidence type="ECO:0000259" key="2">
    <source>
        <dbReference type="PROSITE" id="PS50013"/>
    </source>
</evidence>
<evidence type="ECO:0000313" key="3">
    <source>
        <dbReference type="EMBL" id="CAD9235288.1"/>
    </source>
</evidence>
<feature type="domain" description="Chromo" evidence="2">
    <location>
        <begin position="428"/>
        <end position="480"/>
    </location>
</feature>
<accession>A0A7S1XFV4</accession>
<feature type="region of interest" description="Disordered" evidence="1">
    <location>
        <begin position="660"/>
        <end position="687"/>
    </location>
</feature>
<dbReference type="InterPro" id="IPR000953">
    <property type="entry name" value="Chromo/chromo_shadow_dom"/>
</dbReference>
<proteinExistence type="predicted"/>
<name>A0A7S1XFV4_9RHOD</name>
<dbReference type="SUPFAM" id="SSF63748">
    <property type="entry name" value="Tudor/PWWP/MBT"/>
    <property type="match status" value="1"/>
</dbReference>
<dbReference type="AlphaFoldDB" id="A0A7S1XFV4"/>
<reference evidence="3" key="1">
    <citation type="submission" date="2021-01" db="EMBL/GenBank/DDBJ databases">
        <authorList>
            <person name="Corre E."/>
            <person name="Pelletier E."/>
            <person name="Niang G."/>
            <person name="Scheremetjew M."/>
            <person name="Finn R."/>
            <person name="Kale V."/>
            <person name="Holt S."/>
            <person name="Cochrane G."/>
            <person name="Meng A."/>
            <person name="Brown T."/>
            <person name="Cohen L."/>
        </authorList>
    </citation>
    <scope>NUCLEOTIDE SEQUENCE</scope>
    <source>
        <strain evidence="3">SAG 36.94</strain>
    </source>
</reference>
<gene>
    <name evidence="3" type="ORF">CCAE0312_LOCUS7379</name>
</gene>
<dbReference type="Gene3D" id="2.30.30.140">
    <property type="match status" value="1"/>
</dbReference>
<protein>
    <recommendedName>
        <fullName evidence="2">Chromo domain-containing protein</fullName>
    </recommendedName>
</protein>
<dbReference type="EMBL" id="HBGH01013163">
    <property type="protein sequence ID" value="CAD9235288.1"/>
    <property type="molecule type" value="Transcribed_RNA"/>
</dbReference>
<feature type="compositionally biased region" description="Basic and acidic residues" evidence="1">
    <location>
        <begin position="1"/>
        <end position="12"/>
    </location>
</feature>
<feature type="region of interest" description="Disordered" evidence="1">
    <location>
        <begin position="1"/>
        <end position="46"/>
    </location>
</feature>
<organism evidence="3">
    <name type="scientific">Compsopogon caeruleus</name>
    <dbReference type="NCBI Taxonomy" id="31354"/>
    <lineage>
        <taxon>Eukaryota</taxon>
        <taxon>Rhodophyta</taxon>
        <taxon>Compsopogonophyceae</taxon>
        <taxon>Compsopogonales</taxon>
        <taxon>Compsopogonaceae</taxon>
        <taxon>Compsopogon</taxon>
    </lineage>
</organism>
<dbReference type="PROSITE" id="PS50013">
    <property type="entry name" value="CHROMO_2"/>
    <property type="match status" value="1"/>
</dbReference>
<feature type="region of interest" description="Disordered" evidence="1">
    <location>
        <begin position="351"/>
        <end position="402"/>
    </location>
</feature>